<proteinExistence type="predicted"/>
<keyword evidence="3" id="KW-1185">Reference proteome</keyword>
<evidence type="ECO:0000313" key="2">
    <source>
        <dbReference type="EMBL" id="MXP45437.1"/>
    </source>
</evidence>
<evidence type="ECO:0000313" key="3">
    <source>
        <dbReference type="Proteomes" id="UP000431922"/>
    </source>
</evidence>
<accession>A0A845B7M1</accession>
<name>A0A845B7M1_9SPHN</name>
<dbReference type="SUPFAM" id="SSF54637">
    <property type="entry name" value="Thioesterase/thiol ester dehydrase-isomerase"/>
    <property type="match status" value="1"/>
</dbReference>
<dbReference type="EMBL" id="WTYL01000003">
    <property type="protein sequence ID" value="MXP45437.1"/>
    <property type="molecule type" value="Genomic_DNA"/>
</dbReference>
<sequence length="145" mass="15265">MAEAGRDAALTPYAHSLGIVVHGHDGGSPVLACKFNTNVEGRPGNLHGGAISGLLETAGYAVLRSELSKLGRSHRLKPINITVQFLAPGKPKLTYATARITKLGRRNANIAVEAWQDDRSRPIATAIMNILMAPEDVTAGTLGST</sequence>
<reference evidence="2 3" key="1">
    <citation type="submission" date="2019-12" db="EMBL/GenBank/DDBJ databases">
        <title>Genomic-based taxomic classification of the family Erythrobacteraceae.</title>
        <authorList>
            <person name="Xu L."/>
        </authorList>
    </citation>
    <scope>NUCLEOTIDE SEQUENCE [LARGE SCALE GENOMIC DNA]</scope>
    <source>
        <strain evidence="2 3">KCTC 42453</strain>
    </source>
</reference>
<comment type="caution">
    <text evidence="2">The sequence shown here is derived from an EMBL/GenBank/DDBJ whole genome shotgun (WGS) entry which is preliminary data.</text>
</comment>
<dbReference type="Gene3D" id="3.10.129.10">
    <property type="entry name" value="Hotdog Thioesterase"/>
    <property type="match status" value="1"/>
</dbReference>
<dbReference type="InterPro" id="IPR006683">
    <property type="entry name" value="Thioestr_dom"/>
</dbReference>
<dbReference type="OrthoDB" id="9813158at2"/>
<dbReference type="GO" id="GO:0016790">
    <property type="term" value="F:thiolester hydrolase activity"/>
    <property type="evidence" value="ECO:0007669"/>
    <property type="project" value="UniProtKB-ARBA"/>
</dbReference>
<dbReference type="CDD" id="cd03443">
    <property type="entry name" value="PaaI_thioesterase"/>
    <property type="match status" value="1"/>
</dbReference>
<feature type="domain" description="Thioesterase" evidence="1">
    <location>
        <begin position="44"/>
        <end position="120"/>
    </location>
</feature>
<organism evidence="2 3">
    <name type="scientific">Allopontixanthobacter sediminis</name>
    <dbReference type="NCBI Taxonomy" id="1689985"/>
    <lineage>
        <taxon>Bacteria</taxon>
        <taxon>Pseudomonadati</taxon>
        <taxon>Pseudomonadota</taxon>
        <taxon>Alphaproteobacteria</taxon>
        <taxon>Sphingomonadales</taxon>
        <taxon>Erythrobacteraceae</taxon>
        <taxon>Allopontixanthobacter</taxon>
    </lineage>
</organism>
<gene>
    <name evidence="2" type="ORF">GRI65_13355</name>
</gene>
<evidence type="ECO:0000259" key="1">
    <source>
        <dbReference type="Pfam" id="PF03061"/>
    </source>
</evidence>
<dbReference type="RefSeq" id="WP_160757032.1">
    <property type="nucleotide sequence ID" value="NZ_WTYL01000003.1"/>
</dbReference>
<dbReference type="Proteomes" id="UP000431922">
    <property type="component" value="Unassembled WGS sequence"/>
</dbReference>
<dbReference type="Pfam" id="PF03061">
    <property type="entry name" value="4HBT"/>
    <property type="match status" value="1"/>
</dbReference>
<dbReference type="InterPro" id="IPR029069">
    <property type="entry name" value="HotDog_dom_sf"/>
</dbReference>
<protein>
    <submittedName>
        <fullName evidence="2">DUF4442 domain-containing protein</fullName>
    </submittedName>
</protein>
<dbReference type="AlphaFoldDB" id="A0A845B7M1"/>